<gene>
    <name evidence="2" type="ORF">ACFQ2O_03400</name>
</gene>
<keyword evidence="1" id="KW-0732">Signal</keyword>
<name>A0ABW3SK73_9BACT</name>
<evidence type="ECO:0000256" key="1">
    <source>
        <dbReference type="SAM" id="SignalP"/>
    </source>
</evidence>
<feature type="signal peptide" evidence="1">
    <location>
        <begin position="1"/>
        <end position="25"/>
    </location>
</feature>
<organism evidence="2 3">
    <name type="scientific">Pontibacter rugosus</name>
    <dbReference type="NCBI Taxonomy" id="1745966"/>
    <lineage>
        <taxon>Bacteria</taxon>
        <taxon>Pseudomonadati</taxon>
        <taxon>Bacteroidota</taxon>
        <taxon>Cytophagia</taxon>
        <taxon>Cytophagales</taxon>
        <taxon>Hymenobacteraceae</taxon>
        <taxon>Pontibacter</taxon>
    </lineage>
</organism>
<keyword evidence="3" id="KW-1185">Reference proteome</keyword>
<accession>A0ABW3SK73</accession>
<reference evidence="3" key="1">
    <citation type="journal article" date="2019" name="Int. J. Syst. Evol. Microbiol.">
        <title>The Global Catalogue of Microorganisms (GCM) 10K type strain sequencing project: providing services to taxonomists for standard genome sequencing and annotation.</title>
        <authorList>
            <consortium name="The Broad Institute Genomics Platform"/>
            <consortium name="The Broad Institute Genome Sequencing Center for Infectious Disease"/>
            <person name="Wu L."/>
            <person name="Ma J."/>
        </authorList>
    </citation>
    <scope>NUCLEOTIDE SEQUENCE [LARGE SCALE GENOMIC DNA]</scope>
    <source>
        <strain evidence="3">JCM 31319</strain>
    </source>
</reference>
<comment type="caution">
    <text evidence="2">The sequence shown here is derived from an EMBL/GenBank/DDBJ whole genome shotgun (WGS) entry which is preliminary data.</text>
</comment>
<dbReference type="Proteomes" id="UP001597094">
    <property type="component" value="Unassembled WGS sequence"/>
</dbReference>
<protein>
    <submittedName>
        <fullName evidence="2">Uncharacterized protein</fullName>
    </submittedName>
</protein>
<evidence type="ECO:0000313" key="3">
    <source>
        <dbReference type="Proteomes" id="UP001597094"/>
    </source>
</evidence>
<dbReference type="EMBL" id="JBHTLD010000016">
    <property type="protein sequence ID" value="MFD1185239.1"/>
    <property type="molecule type" value="Genomic_DNA"/>
</dbReference>
<evidence type="ECO:0000313" key="2">
    <source>
        <dbReference type="EMBL" id="MFD1185239.1"/>
    </source>
</evidence>
<feature type="chain" id="PRO_5046518893" evidence="1">
    <location>
        <begin position="26"/>
        <end position="138"/>
    </location>
</feature>
<proteinExistence type="predicted"/>
<sequence>MTKKYKTYTKLMLAGALAFSFAAEATNYTLAKSTEVTAKMAQEDVAMQWQKKLLGSYSDISTLTATNIRAAYITLLENVRAQHSNWNDADWNQAKAVLDKLDYKKNTVEDKLDLTSKAKIKALQGEFRTLETAGDVKD</sequence>
<dbReference type="RefSeq" id="WP_377522927.1">
    <property type="nucleotide sequence ID" value="NZ_JBHTLD010000016.1"/>
</dbReference>